<sequence>MQFENSSLSKKYTYSLKKFGFGKLFFLEKIIVAEMNYGIHFDWDKTEIITNSILQHYGKNCKVGYISNRINSYSFEPDIWSKFFEKYNFVVASASVYYSKMTLMNATIEKQFSKRKIKITSSLEDAFDWILSLKELS</sequence>
<organism evidence="1 2">
    <name type="scientific">Flaviramulus basaltis</name>
    <dbReference type="NCBI Taxonomy" id="369401"/>
    <lineage>
        <taxon>Bacteria</taxon>
        <taxon>Pseudomonadati</taxon>
        <taxon>Bacteroidota</taxon>
        <taxon>Flavobacteriia</taxon>
        <taxon>Flavobacteriales</taxon>
        <taxon>Flavobacteriaceae</taxon>
        <taxon>Flaviramulus</taxon>
    </lineage>
</organism>
<dbReference type="RefSeq" id="WP_072401415.1">
    <property type="nucleotide sequence ID" value="NZ_FPKV01000002.1"/>
</dbReference>
<dbReference type="Proteomes" id="UP000182544">
    <property type="component" value="Unassembled WGS sequence"/>
</dbReference>
<dbReference type="EMBL" id="FPKV01000002">
    <property type="protein sequence ID" value="SFZ91955.1"/>
    <property type="molecule type" value="Genomic_DNA"/>
</dbReference>
<dbReference type="OrthoDB" id="1144359at2"/>
<protein>
    <recommendedName>
        <fullName evidence="3">SpoIIAA-like</fullName>
    </recommendedName>
</protein>
<evidence type="ECO:0000313" key="1">
    <source>
        <dbReference type="EMBL" id="SFZ91955.1"/>
    </source>
</evidence>
<name>A0A1K2IJW3_9FLAO</name>
<dbReference type="STRING" id="369401.SAMN05428642_102449"/>
<accession>A0A1K2IJW3</accession>
<reference evidence="1 2" key="1">
    <citation type="submission" date="2016-10" db="EMBL/GenBank/DDBJ databases">
        <authorList>
            <person name="de Groot N.N."/>
        </authorList>
    </citation>
    <scope>NUCLEOTIDE SEQUENCE [LARGE SCALE GENOMIC DNA]</scope>
    <source>
        <strain evidence="1 2">DSM 18180</strain>
    </source>
</reference>
<keyword evidence="2" id="KW-1185">Reference proteome</keyword>
<proteinExistence type="predicted"/>
<gene>
    <name evidence="1" type="ORF">SAMN05428642_102449</name>
</gene>
<evidence type="ECO:0008006" key="3">
    <source>
        <dbReference type="Google" id="ProtNLM"/>
    </source>
</evidence>
<dbReference type="AlphaFoldDB" id="A0A1K2IJW3"/>
<evidence type="ECO:0000313" key="2">
    <source>
        <dbReference type="Proteomes" id="UP000182544"/>
    </source>
</evidence>